<dbReference type="SUPFAM" id="SSF100950">
    <property type="entry name" value="NagB/RpiA/CoA transferase-like"/>
    <property type="match status" value="1"/>
</dbReference>
<dbReference type="STRING" id="1527.SAMN04489757_14228"/>
<proteinExistence type="predicted"/>
<dbReference type="OrthoDB" id="9809147at2"/>
<dbReference type="InterPro" id="IPR024185">
    <property type="entry name" value="FTHF_cligase-like_sf"/>
</dbReference>
<dbReference type="Gene3D" id="3.40.50.10420">
    <property type="entry name" value="NagB/RpiA/CoA transferase-like"/>
    <property type="match status" value="1"/>
</dbReference>
<gene>
    <name evidence="2" type="ORF">SAMN04489757_14228</name>
</gene>
<accession>A0A1I5ID52</accession>
<dbReference type="RefSeq" id="WP_091688340.1">
    <property type="nucleotide sequence ID" value="NZ_BAABFM010000015.1"/>
</dbReference>
<evidence type="ECO:0000313" key="2">
    <source>
        <dbReference type="EMBL" id="SFO57991.1"/>
    </source>
</evidence>
<evidence type="ECO:0000313" key="3">
    <source>
        <dbReference type="Proteomes" id="UP000198806"/>
    </source>
</evidence>
<dbReference type="PANTHER" id="PTHR36179:SF2">
    <property type="entry name" value="LUD DOMAIN-CONTAINING PROTEIN"/>
    <property type="match status" value="1"/>
</dbReference>
<dbReference type="EMBL" id="FOWD01000042">
    <property type="protein sequence ID" value="SFO57991.1"/>
    <property type="molecule type" value="Genomic_DNA"/>
</dbReference>
<dbReference type="AlphaFoldDB" id="A0A1I5ID52"/>
<keyword evidence="3" id="KW-1185">Reference proteome</keyword>
<dbReference type="PANTHER" id="PTHR36179">
    <property type="entry name" value="LUD_DOM DOMAIN-CONTAINING PROTEIN"/>
    <property type="match status" value="1"/>
</dbReference>
<dbReference type="Proteomes" id="UP000198806">
    <property type="component" value="Unassembled WGS sequence"/>
</dbReference>
<sequence>MQEKDNAIKARNCLLALKIIKNLQSRKFEAYYYDNATEAVEKALSLIPEQSSVSWGGSVTLEEIGLLDRIYQGKYTIIDRDKAQTMDERYDLMRQSLLCDTYLTSFNAISEDGILVNVDSVGNRTAAITFGPKSVIAIVGMNKICKTAEDAVVRARTYAAPINVQRCSSSPFLHPPTKTPCVINGACGDCKAEDCLCSYIVQTRMCKTAGRIKIILVGESLGL</sequence>
<dbReference type="Pfam" id="PF02589">
    <property type="entry name" value="LUD_dom"/>
    <property type="match status" value="1"/>
</dbReference>
<dbReference type="InterPro" id="IPR009501">
    <property type="entry name" value="UCP020269"/>
</dbReference>
<organism evidence="2 3">
    <name type="scientific">Anaerocolumna aminovalerica</name>
    <dbReference type="NCBI Taxonomy" id="1527"/>
    <lineage>
        <taxon>Bacteria</taxon>
        <taxon>Bacillati</taxon>
        <taxon>Bacillota</taxon>
        <taxon>Clostridia</taxon>
        <taxon>Lachnospirales</taxon>
        <taxon>Lachnospiraceae</taxon>
        <taxon>Anaerocolumna</taxon>
    </lineage>
</organism>
<name>A0A1I5ID52_9FIRM</name>
<evidence type="ECO:0000259" key="1">
    <source>
        <dbReference type="Pfam" id="PF02589"/>
    </source>
</evidence>
<dbReference type="PIRSF" id="PIRSF020269">
    <property type="entry name" value="DUF1121"/>
    <property type="match status" value="1"/>
</dbReference>
<reference evidence="2 3" key="1">
    <citation type="submission" date="2016-10" db="EMBL/GenBank/DDBJ databases">
        <authorList>
            <person name="de Groot N.N."/>
        </authorList>
    </citation>
    <scope>NUCLEOTIDE SEQUENCE [LARGE SCALE GENOMIC DNA]</scope>
    <source>
        <strain evidence="2 3">DSM 1283</strain>
    </source>
</reference>
<dbReference type="InterPro" id="IPR037171">
    <property type="entry name" value="NagB/RpiA_transferase-like"/>
</dbReference>
<dbReference type="InterPro" id="IPR003741">
    <property type="entry name" value="LUD_dom"/>
</dbReference>
<protein>
    <submittedName>
        <fullName evidence="2">Uncharacterized ACR, YkgG family COG1556</fullName>
    </submittedName>
</protein>
<feature type="domain" description="LUD" evidence="1">
    <location>
        <begin position="18"/>
        <end position="217"/>
    </location>
</feature>